<keyword evidence="2" id="KW-1185">Reference proteome</keyword>
<reference evidence="2" key="1">
    <citation type="submission" date="2017-03" db="EMBL/GenBank/DDBJ databases">
        <title>Phytopthora megakarya and P. palmivora, two closely related causual agents of cacao black pod achieved similar genome size and gene model numbers by different mechanisms.</title>
        <authorList>
            <person name="Ali S."/>
            <person name="Shao J."/>
            <person name="Larry D.J."/>
            <person name="Kronmiller B."/>
            <person name="Shen D."/>
            <person name="Strem M.D."/>
            <person name="Melnick R.L."/>
            <person name="Guiltinan M.J."/>
            <person name="Tyler B.M."/>
            <person name="Meinhardt L.W."/>
            <person name="Bailey B.A."/>
        </authorList>
    </citation>
    <scope>NUCLEOTIDE SEQUENCE [LARGE SCALE GENOMIC DNA]</scope>
    <source>
        <strain evidence="2">zdho120</strain>
    </source>
</reference>
<organism evidence="1 2">
    <name type="scientific">Phytophthora megakarya</name>
    <dbReference type="NCBI Taxonomy" id="4795"/>
    <lineage>
        <taxon>Eukaryota</taxon>
        <taxon>Sar</taxon>
        <taxon>Stramenopiles</taxon>
        <taxon>Oomycota</taxon>
        <taxon>Peronosporomycetes</taxon>
        <taxon>Peronosporales</taxon>
        <taxon>Peronosporaceae</taxon>
        <taxon>Phytophthora</taxon>
    </lineage>
</organism>
<name>A0A225WUX5_9STRA</name>
<protein>
    <submittedName>
        <fullName evidence="1">Uncharacterized protein</fullName>
    </submittedName>
</protein>
<gene>
    <name evidence="1" type="ORF">PHMEG_0004690</name>
</gene>
<evidence type="ECO:0000313" key="1">
    <source>
        <dbReference type="EMBL" id="OWZ20849.1"/>
    </source>
</evidence>
<dbReference type="EMBL" id="NBNE01000284">
    <property type="protein sequence ID" value="OWZ20849.1"/>
    <property type="molecule type" value="Genomic_DNA"/>
</dbReference>
<proteinExistence type="predicted"/>
<dbReference type="OrthoDB" id="116720at2759"/>
<dbReference type="AlphaFoldDB" id="A0A225WUX5"/>
<sequence length="177" mass="20730">MGGSPSRKIITVNFFLVSLRPIINGHRWSDIQYRRLLEASLDAADWFSEIRSTLSDLTLQTASKLLVEKYKRSLPEQELINRIMAEPKRHQETYQEYAQRLLNMVDSLPRGLAVDANGRQALHTFIKRTYYKYTYELKSFVDRLPSAMLTTQKPQMLVDLYRTWPKVKVVYMLLLAT</sequence>
<comment type="caution">
    <text evidence="1">The sequence shown here is derived from an EMBL/GenBank/DDBJ whole genome shotgun (WGS) entry which is preliminary data.</text>
</comment>
<accession>A0A225WUX5</accession>
<evidence type="ECO:0000313" key="2">
    <source>
        <dbReference type="Proteomes" id="UP000198211"/>
    </source>
</evidence>
<dbReference type="Proteomes" id="UP000198211">
    <property type="component" value="Unassembled WGS sequence"/>
</dbReference>